<evidence type="ECO:0000256" key="1">
    <source>
        <dbReference type="SAM" id="MobiDB-lite"/>
    </source>
</evidence>
<feature type="region of interest" description="Disordered" evidence="1">
    <location>
        <begin position="99"/>
        <end position="149"/>
    </location>
</feature>
<reference evidence="2 3" key="1">
    <citation type="journal article" date="2018" name="Nat. Ecol. Evol.">
        <title>Pezizomycetes genomes reveal the molecular basis of ectomycorrhizal truffle lifestyle.</title>
        <authorList>
            <person name="Murat C."/>
            <person name="Payen T."/>
            <person name="Noel B."/>
            <person name="Kuo A."/>
            <person name="Morin E."/>
            <person name="Chen J."/>
            <person name="Kohler A."/>
            <person name="Krizsan K."/>
            <person name="Balestrini R."/>
            <person name="Da Silva C."/>
            <person name="Montanini B."/>
            <person name="Hainaut M."/>
            <person name="Levati E."/>
            <person name="Barry K.W."/>
            <person name="Belfiori B."/>
            <person name="Cichocki N."/>
            <person name="Clum A."/>
            <person name="Dockter R.B."/>
            <person name="Fauchery L."/>
            <person name="Guy J."/>
            <person name="Iotti M."/>
            <person name="Le Tacon F."/>
            <person name="Lindquist E.A."/>
            <person name="Lipzen A."/>
            <person name="Malagnac F."/>
            <person name="Mello A."/>
            <person name="Molinier V."/>
            <person name="Miyauchi S."/>
            <person name="Poulain J."/>
            <person name="Riccioni C."/>
            <person name="Rubini A."/>
            <person name="Sitrit Y."/>
            <person name="Splivallo R."/>
            <person name="Traeger S."/>
            <person name="Wang M."/>
            <person name="Zifcakova L."/>
            <person name="Wipf D."/>
            <person name="Zambonelli A."/>
            <person name="Paolocci F."/>
            <person name="Nowrousian M."/>
            <person name="Ottonello S."/>
            <person name="Baldrian P."/>
            <person name="Spatafora J.W."/>
            <person name="Henrissat B."/>
            <person name="Nagy L.G."/>
            <person name="Aury J.M."/>
            <person name="Wincker P."/>
            <person name="Grigoriev I.V."/>
            <person name="Bonfante P."/>
            <person name="Martin F.M."/>
        </authorList>
    </citation>
    <scope>NUCLEOTIDE SEQUENCE [LARGE SCALE GENOMIC DNA]</scope>
    <source>
        <strain evidence="2 3">RN42</strain>
    </source>
</reference>
<evidence type="ECO:0000313" key="3">
    <source>
        <dbReference type="Proteomes" id="UP000275078"/>
    </source>
</evidence>
<accession>A0A3N4IN20</accession>
<feature type="region of interest" description="Disordered" evidence="1">
    <location>
        <begin position="320"/>
        <end position="550"/>
    </location>
</feature>
<dbReference type="Proteomes" id="UP000275078">
    <property type="component" value="Unassembled WGS sequence"/>
</dbReference>
<protein>
    <submittedName>
        <fullName evidence="2">Uncharacterized protein</fullName>
    </submittedName>
</protein>
<organism evidence="2 3">
    <name type="scientific">Ascobolus immersus RN42</name>
    <dbReference type="NCBI Taxonomy" id="1160509"/>
    <lineage>
        <taxon>Eukaryota</taxon>
        <taxon>Fungi</taxon>
        <taxon>Dikarya</taxon>
        <taxon>Ascomycota</taxon>
        <taxon>Pezizomycotina</taxon>
        <taxon>Pezizomycetes</taxon>
        <taxon>Pezizales</taxon>
        <taxon>Ascobolaceae</taxon>
        <taxon>Ascobolus</taxon>
    </lineage>
</organism>
<keyword evidence="3" id="KW-1185">Reference proteome</keyword>
<feature type="compositionally biased region" description="Polar residues" evidence="1">
    <location>
        <begin position="389"/>
        <end position="414"/>
    </location>
</feature>
<feature type="compositionally biased region" description="Polar residues" evidence="1">
    <location>
        <begin position="350"/>
        <end position="374"/>
    </location>
</feature>
<feature type="region of interest" description="Disordered" evidence="1">
    <location>
        <begin position="185"/>
        <end position="218"/>
    </location>
</feature>
<feature type="region of interest" description="Disordered" evidence="1">
    <location>
        <begin position="1"/>
        <end position="69"/>
    </location>
</feature>
<feature type="compositionally biased region" description="Basic and acidic residues" evidence="1">
    <location>
        <begin position="541"/>
        <end position="550"/>
    </location>
</feature>
<dbReference type="AlphaFoldDB" id="A0A3N4IN20"/>
<gene>
    <name evidence="2" type="ORF">BJ508DRAFT_320535</name>
</gene>
<proteinExistence type="predicted"/>
<name>A0A3N4IN20_ASCIM</name>
<feature type="compositionally biased region" description="Polar residues" evidence="1">
    <location>
        <begin position="488"/>
        <end position="504"/>
    </location>
</feature>
<dbReference type="EMBL" id="ML119646">
    <property type="protein sequence ID" value="RPA87523.1"/>
    <property type="molecule type" value="Genomic_DNA"/>
</dbReference>
<evidence type="ECO:0000313" key="2">
    <source>
        <dbReference type="EMBL" id="RPA87523.1"/>
    </source>
</evidence>
<sequence length="550" mass="60044">MAEGSEGERCSRLPKPGMAQGSIRSVIETSKTKSRMPVFTGVGGAHIPRSPKLSENSDSLRVGGGGSRRELAYESSIERFEKKLASLENPFLDPQKYDSIHNHDKSSKVRHFVSSSSMGTDSTNVHRQSDEDDKDSTIIPEIESPTPTRPMIKDILSKVHTSAEKSNVFGEAPTILETFDSPSQRAKRIANTGRPSSILVEEDKDLPPNPPLLPSQTEGLKSDVFEPITMHKALEEAIEFLNTVQREAILSDEELLHFLRLYQAATDSRLLSGRQIEKAKAVLLRADMSFLQYHLCLAALEKEMADLKFKHSTAFSKIPRPTLRPTRTIGTQFEPSDVPGSSHRARYMPSYSNIRSPSTPLRTQGSTLLQTPTAQVGRRTVSPSRLIPNRQTPLSAQSSKPSIRTVSHSNSPSPIQEGFGRSSPYPPMNSSKPPVSRGYTPYSERRTNASSLSVVSPAGSDGSTPKGTPKSSSGYSQKLLFPRRDAGGNSNTKASKSSLTSVNTALGGDQVSPGGKGSERSRSRLGGFTDRLRFGSRGKKTKEAHGYERL</sequence>
<feature type="compositionally biased region" description="Basic and acidic residues" evidence="1">
    <location>
        <begin position="1"/>
        <end position="11"/>
    </location>
</feature>
<feature type="compositionally biased region" description="Polar residues" evidence="1">
    <location>
        <begin position="461"/>
        <end position="476"/>
    </location>
</feature>